<dbReference type="EnsemblPlants" id="Pp3c10_4360V3.1">
    <property type="protein sequence ID" value="Pp3c10_4360V3.1"/>
    <property type="gene ID" value="Pp3c10_4360"/>
</dbReference>
<dbReference type="GeneID" id="112288017"/>
<reference evidence="1 3" key="1">
    <citation type="journal article" date="2008" name="Science">
        <title>The Physcomitrella genome reveals evolutionary insights into the conquest of land by plants.</title>
        <authorList>
            <person name="Rensing S."/>
            <person name="Lang D."/>
            <person name="Zimmer A."/>
            <person name="Terry A."/>
            <person name="Salamov A."/>
            <person name="Shapiro H."/>
            <person name="Nishiyama T."/>
            <person name="Perroud P.-F."/>
            <person name="Lindquist E."/>
            <person name="Kamisugi Y."/>
            <person name="Tanahashi T."/>
            <person name="Sakakibara K."/>
            <person name="Fujita T."/>
            <person name="Oishi K."/>
            <person name="Shin-I T."/>
            <person name="Kuroki Y."/>
            <person name="Toyoda A."/>
            <person name="Suzuki Y."/>
            <person name="Hashimoto A."/>
            <person name="Yamaguchi K."/>
            <person name="Sugano A."/>
            <person name="Kohara Y."/>
            <person name="Fujiyama A."/>
            <person name="Anterola A."/>
            <person name="Aoki S."/>
            <person name="Ashton N."/>
            <person name="Barbazuk W.B."/>
            <person name="Barker E."/>
            <person name="Bennetzen J."/>
            <person name="Bezanilla M."/>
            <person name="Blankenship R."/>
            <person name="Cho S.H."/>
            <person name="Dutcher S."/>
            <person name="Estelle M."/>
            <person name="Fawcett J.A."/>
            <person name="Gundlach H."/>
            <person name="Hanada K."/>
            <person name="Heyl A."/>
            <person name="Hicks K.A."/>
            <person name="Hugh J."/>
            <person name="Lohr M."/>
            <person name="Mayer K."/>
            <person name="Melkozernov A."/>
            <person name="Murata T."/>
            <person name="Nelson D."/>
            <person name="Pils B."/>
            <person name="Prigge M."/>
            <person name="Reiss B."/>
            <person name="Renner T."/>
            <person name="Rombauts S."/>
            <person name="Rushton P."/>
            <person name="Sanderfoot A."/>
            <person name="Schween G."/>
            <person name="Shiu S.-H."/>
            <person name="Stueber K."/>
            <person name="Theodoulou F.L."/>
            <person name="Tu H."/>
            <person name="Van de Peer Y."/>
            <person name="Verrier P.J."/>
            <person name="Waters E."/>
            <person name="Wood A."/>
            <person name="Yang L."/>
            <person name="Cove D."/>
            <person name="Cuming A."/>
            <person name="Hasebe M."/>
            <person name="Lucas S."/>
            <person name="Mishler D.B."/>
            <person name="Reski R."/>
            <person name="Grigoriev I."/>
            <person name="Quatrano R.S."/>
            <person name="Boore J.L."/>
        </authorList>
    </citation>
    <scope>NUCLEOTIDE SEQUENCE [LARGE SCALE GENOMIC DNA]</scope>
    <source>
        <strain evidence="2 3">cv. Gransden 2004</strain>
    </source>
</reference>
<dbReference type="Gramene" id="Pp3c10_4360V3.1">
    <property type="protein sequence ID" value="Pp3c10_4360V3.1"/>
    <property type="gene ID" value="Pp3c10_4360"/>
</dbReference>
<dbReference type="EMBL" id="ABEU02000010">
    <property type="protein sequence ID" value="PNR46292.1"/>
    <property type="molecule type" value="Genomic_DNA"/>
</dbReference>
<dbReference type="PaxDb" id="3218-PP1S51_167V6.1"/>
<dbReference type="OMA" id="WASEPRY"/>
<reference evidence="1 3" key="2">
    <citation type="journal article" date="2018" name="Plant J.">
        <title>The Physcomitrella patens chromosome-scale assembly reveals moss genome structure and evolution.</title>
        <authorList>
            <person name="Lang D."/>
            <person name="Ullrich K.K."/>
            <person name="Murat F."/>
            <person name="Fuchs J."/>
            <person name="Jenkins J."/>
            <person name="Haas F.B."/>
            <person name="Piednoel M."/>
            <person name="Gundlach H."/>
            <person name="Van Bel M."/>
            <person name="Meyberg R."/>
            <person name="Vives C."/>
            <person name="Morata J."/>
            <person name="Symeonidi A."/>
            <person name="Hiss M."/>
            <person name="Muchero W."/>
            <person name="Kamisugi Y."/>
            <person name="Saleh O."/>
            <person name="Blanc G."/>
            <person name="Decker E.L."/>
            <person name="van Gessel N."/>
            <person name="Grimwood J."/>
            <person name="Hayes R.D."/>
            <person name="Graham S.W."/>
            <person name="Gunter L.E."/>
            <person name="McDaniel S.F."/>
            <person name="Hoernstein S.N.W."/>
            <person name="Larsson A."/>
            <person name="Li F.W."/>
            <person name="Perroud P.F."/>
            <person name="Phillips J."/>
            <person name="Ranjan P."/>
            <person name="Rokshar D.S."/>
            <person name="Rothfels C.J."/>
            <person name="Schneider L."/>
            <person name="Shu S."/>
            <person name="Stevenson D.W."/>
            <person name="Thummler F."/>
            <person name="Tillich M."/>
            <person name="Villarreal Aguilar J.C."/>
            <person name="Widiez T."/>
            <person name="Wong G.K."/>
            <person name="Wymore A."/>
            <person name="Zhang Y."/>
            <person name="Zimmer A.D."/>
            <person name="Quatrano R.S."/>
            <person name="Mayer K.F.X."/>
            <person name="Goodstein D."/>
            <person name="Casacuberta J.M."/>
            <person name="Vandepoele K."/>
            <person name="Reski R."/>
            <person name="Cuming A.C."/>
            <person name="Tuskan G.A."/>
            <person name="Maumus F."/>
            <person name="Salse J."/>
            <person name="Schmutz J."/>
            <person name="Rensing S.A."/>
        </authorList>
    </citation>
    <scope>NUCLEOTIDE SEQUENCE [LARGE SCALE GENOMIC DNA]</scope>
    <source>
        <strain evidence="2 3">cv. Gransden 2004</strain>
    </source>
</reference>
<proteinExistence type="predicted"/>
<protein>
    <submittedName>
        <fullName evidence="1 2">Uncharacterized protein</fullName>
    </submittedName>
</protein>
<dbReference type="OrthoDB" id="1911682at2759"/>
<organism evidence="1">
    <name type="scientific">Physcomitrium patens</name>
    <name type="common">Spreading-leaved earth moss</name>
    <name type="synonym">Physcomitrella patens</name>
    <dbReference type="NCBI Taxonomy" id="3218"/>
    <lineage>
        <taxon>Eukaryota</taxon>
        <taxon>Viridiplantae</taxon>
        <taxon>Streptophyta</taxon>
        <taxon>Embryophyta</taxon>
        <taxon>Bryophyta</taxon>
        <taxon>Bryophytina</taxon>
        <taxon>Bryopsida</taxon>
        <taxon>Funariidae</taxon>
        <taxon>Funariales</taxon>
        <taxon>Funariaceae</taxon>
        <taxon>Physcomitrium</taxon>
    </lineage>
</organism>
<evidence type="ECO:0000313" key="2">
    <source>
        <dbReference type="EnsemblPlants" id="Pp3c10_4360V3.1"/>
    </source>
</evidence>
<dbReference type="Gramene" id="Pp3c10_4360V3.2">
    <property type="protein sequence ID" value="Pp3c10_4360V3.2"/>
    <property type="gene ID" value="Pp3c10_4360"/>
</dbReference>
<dbReference type="RefSeq" id="XP_024387531.1">
    <property type="nucleotide sequence ID" value="XM_024531763.2"/>
</dbReference>
<keyword evidence="3" id="KW-1185">Reference proteome</keyword>
<accession>A0A2K1JXN7</accession>
<evidence type="ECO:0000313" key="3">
    <source>
        <dbReference type="Proteomes" id="UP000006727"/>
    </source>
</evidence>
<dbReference type="Proteomes" id="UP000006727">
    <property type="component" value="Chromosome 10"/>
</dbReference>
<dbReference type="EnsemblPlants" id="Pp3c10_4360V3.2">
    <property type="protein sequence ID" value="Pp3c10_4360V3.2"/>
    <property type="gene ID" value="Pp3c10_4360"/>
</dbReference>
<dbReference type="AlphaFoldDB" id="A0A2K1JXN7"/>
<reference evidence="2" key="3">
    <citation type="submission" date="2020-12" db="UniProtKB">
        <authorList>
            <consortium name="EnsemblPlants"/>
        </authorList>
    </citation>
    <scope>IDENTIFICATION</scope>
</reference>
<name>A0A2K1JXN7_PHYPA</name>
<gene>
    <name evidence="2" type="primary">LOC112288017</name>
    <name evidence="1" type="ORF">PHYPA_013411</name>
</gene>
<evidence type="ECO:0000313" key="1">
    <source>
        <dbReference type="EMBL" id="PNR46292.1"/>
    </source>
</evidence>
<sequence length="295" mass="33245">MAPKFDPGSCSKPEPSPAPSCLDLLSAHLCVCKTCTCGTHKCVPALTSKFQPLDIKPTDIRMHGITEYIDKYHEIKSGSDRNVKDNASLLGCYPLGLAHSGPVNTEFAEKFEKKPIFPAKLWVPKTSQKVGPTFSGQTVYGASYKKWASEPRYAFKPPGFIPNTEQFDDRTTYGTHFKDRSKPEKPRRKLEHWPHNYTPCEVCHPIVSGAFKTKEEDIRVVNTKGAHLDGRTTYNHFHYNPGKSQVTRSMKLTRWGPKVEPLDGSTTYSAMFRRPPNKDKILCPVMMRPMPTNSQ</sequence>